<dbReference type="EMBL" id="JAUTXT010000057">
    <property type="protein sequence ID" value="KAK3670369.1"/>
    <property type="molecule type" value="Genomic_DNA"/>
</dbReference>
<dbReference type="InterPro" id="IPR036908">
    <property type="entry name" value="RlpA-like_sf"/>
</dbReference>
<comment type="caution">
    <text evidence="1">The sequence shown here is derived from an EMBL/GenBank/DDBJ whole genome shotgun (WGS) entry which is preliminary data.</text>
</comment>
<dbReference type="CDD" id="cd22191">
    <property type="entry name" value="DPBB_RlpA_EXP_N-like"/>
    <property type="match status" value="1"/>
</dbReference>
<evidence type="ECO:0000313" key="1">
    <source>
        <dbReference type="EMBL" id="KAK3670369.1"/>
    </source>
</evidence>
<dbReference type="AlphaFoldDB" id="A0AAE0TP07"/>
<dbReference type="Proteomes" id="UP001274830">
    <property type="component" value="Unassembled WGS sequence"/>
</dbReference>
<name>A0AAE0TP07_9PEZI</name>
<gene>
    <name evidence="1" type="ORF">LTR78_009722</name>
</gene>
<organism evidence="1 2">
    <name type="scientific">Recurvomyces mirabilis</name>
    <dbReference type="NCBI Taxonomy" id="574656"/>
    <lineage>
        <taxon>Eukaryota</taxon>
        <taxon>Fungi</taxon>
        <taxon>Dikarya</taxon>
        <taxon>Ascomycota</taxon>
        <taxon>Pezizomycotina</taxon>
        <taxon>Dothideomycetes</taxon>
        <taxon>Dothideomycetidae</taxon>
        <taxon>Mycosphaerellales</taxon>
        <taxon>Teratosphaeriaceae</taxon>
        <taxon>Recurvomyces</taxon>
    </lineage>
</organism>
<accession>A0AAE0TP07</accession>
<proteinExistence type="predicted"/>
<dbReference type="Gene3D" id="2.40.40.10">
    <property type="entry name" value="RlpA-like domain"/>
    <property type="match status" value="1"/>
</dbReference>
<sequence>MASPQYSLARRSDVTHTGDMTWYDVGVGSCGNISSFSEHIVALSPAHMGSVPNPNLNPICGSTITIEQSVLQGFGVVLLETYADTPVSRPTGPSCGPNAIDCSSSLFKAVAPNGDGRVVVDWRFNDSGNDSSAPVGDLQPTPVVPNGALLQPPSPTIAGPNAGFTSPPCTTSISSVPDKAVDEEHTSIVATIIAPAVSIEELTIVPSPTIFAMADLPSWETHEATIATIVPAISTIAVASTVTQMATPQTVTDAQTTATAAPAVVVVVDSIETINKTQRSTIELTQSPTTAEAVSEVQAPSTSSQIATISTSRVPMWPIMNGTTLIMTTFIKTTPMPTRKPSPTPYTGKARAPGIAKAMLGLLLALPNVAAVML</sequence>
<dbReference type="SUPFAM" id="SSF50685">
    <property type="entry name" value="Barwin-like endoglucanases"/>
    <property type="match status" value="1"/>
</dbReference>
<protein>
    <submittedName>
        <fullName evidence="1">Uncharacterized protein</fullName>
    </submittedName>
</protein>
<keyword evidence="2" id="KW-1185">Reference proteome</keyword>
<reference evidence="1" key="1">
    <citation type="submission" date="2023-07" db="EMBL/GenBank/DDBJ databases">
        <title>Black Yeasts Isolated from many extreme environments.</title>
        <authorList>
            <person name="Coleine C."/>
            <person name="Stajich J.E."/>
            <person name="Selbmann L."/>
        </authorList>
    </citation>
    <scope>NUCLEOTIDE SEQUENCE</scope>
    <source>
        <strain evidence="1">CCFEE 5485</strain>
    </source>
</reference>
<evidence type="ECO:0000313" key="2">
    <source>
        <dbReference type="Proteomes" id="UP001274830"/>
    </source>
</evidence>